<proteinExistence type="inferred from homology"/>
<keyword evidence="7" id="KW-0131">Cell cycle</keyword>
<gene>
    <name evidence="10" type="ORF">CC1G_02614</name>
</gene>
<keyword evidence="5" id="KW-0498">Mitosis</keyword>
<dbReference type="STRING" id="240176.A8PBC7"/>
<dbReference type="OrthoDB" id="331602at2759"/>
<dbReference type="GO" id="GO:0007094">
    <property type="term" value="P:mitotic spindle assembly checkpoint signaling"/>
    <property type="evidence" value="ECO:0007669"/>
    <property type="project" value="InterPro"/>
</dbReference>
<evidence type="ECO:0000256" key="6">
    <source>
        <dbReference type="ARBA" id="ARBA00023242"/>
    </source>
</evidence>
<dbReference type="eggNOG" id="KOG4593">
    <property type="taxonomic scope" value="Eukaryota"/>
</dbReference>
<dbReference type="Gene3D" id="6.10.250.90">
    <property type="match status" value="1"/>
</dbReference>
<evidence type="ECO:0000256" key="7">
    <source>
        <dbReference type="ARBA" id="ARBA00023306"/>
    </source>
</evidence>
<dbReference type="SUPFAM" id="SSF75704">
    <property type="entry name" value="Mitotic arrest deficient-like 1, Mad1"/>
    <property type="match status" value="1"/>
</dbReference>
<evidence type="ECO:0000256" key="1">
    <source>
        <dbReference type="ARBA" id="ARBA00004123"/>
    </source>
</evidence>
<protein>
    <recommendedName>
        <fullName evidence="3">Spindle assembly checkpoint component MAD1</fullName>
    </recommendedName>
</protein>
<keyword evidence="6" id="KW-0539">Nucleus</keyword>
<keyword evidence="8" id="KW-0175">Coiled coil</keyword>
<feature type="region of interest" description="Disordered" evidence="9">
    <location>
        <begin position="1"/>
        <end position="48"/>
    </location>
</feature>
<keyword evidence="4" id="KW-0132">Cell division</keyword>
<feature type="compositionally biased region" description="Polar residues" evidence="9">
    <location>
        <begin position="39"/>
        <end position="48"/>
    </location>
</feature>
<dbReference type="Proteomes" id="UP000001861">
    <property type="component" value="Unassembled WGS sequence"/>
</dbReference>
<evidence type="ECO:0000256" key="4">
    <source>
        <dbReference type="ARBA" id="ARBA00022618"/>
    </source>
</evidence>
<dbReference type="GO" id="GO:0000776">
    <property type="term" value="C:kinetochore"/>
    <property type="evidence" value="ECO:0007669"/>
    <property type="project" value="TreeGrafter"/>
</dbReference>
<comment type="similarity">
    <text evidence="2">Belongs to the MAD1 family.</text>
</comment>
<feature type="coiled-coil region" evidence="8">
    <location>
        <begin position="345"/>
        <end position="379"/>
    </location>
</feature>
<evidence type="ECO:0000256" key="3">
    <source>
        <dbReference type="ARBA" id="ARBA00022019"/>
    </source>
</evidence>
<dbReference type="AlphaFoldDB" id="A8PBC7"/>
<evidence type="ECO:0000256" key="9">
    <source>
        <dbReference type="SAM" id="MobiDB-lite"/>
    </source>
</evidence>
<feature type="coiled-coil region" evidence="8">
    <location>
        <begin position="530"/>
        <end position="595"/>
    </location>
</feature>
<dbReference type="Gene3D" id="3.30.457.60">
    <property type="match status" value="1"/>
</dbReference>
<dbReference type="GO" id="GO:0051301">
    <property type="term" value="P:cell division"/>
    <property type="evidence" value="ECO:0007669"/>
    <property type="project" value="UniProtKB-KW"/>
</dbReference>
<dbReference type="InParanoid" id="A8PBC7"/>
<dbReference type="PANTHER" id="PTHR23168">
    <property type="entry name" value="MITOTIC SPINDLE ASSEMBLY CHECKPOINT PROTEIN MAD1 MITOTIC ARREST DEFICIENT-LIKE PROTEIN 1"/>
    <property type="match status" value="1"/>
</dbReference>
<organism evidence="10 11">
    <name type="scientific">Coprinopsis cinerea (strain Okayama-7 / 130 / ATCC MYA-4618 / FGSC 9003)</name>
    <name type="common">Inky cap fungus</name>
    <name type="synonym">Hormographiella aspergillata</name>
    <dbReference type="NCBI Taxonomy" id="240176"/>
    <lineage>
        <taxon>Eukaryota</taxon>
        <taxon>Fungi</taxon>
        <taxon>Dikarya</taxon>
        <taxon>Basidiomycota</taxon>
        <taxon>Agaricomycotina</taxon>
        <taxon>Agaricomycetes</taxon>
        <taxon>Agaricomycetidae</taxon>
        <taxon>Agaricales</taxon>
        <taxon>Agaricineae</taxon>
        <taxon>Psathyrellaceae</taxon>
        <taxon>Coprinopsis</taxon>
    </lineage>
</organism>
<dbReference type="OMA" id="YKLDFMP"/>
<dbReference type="InterPro" id="IPR008672">
    <property type="entry name" value="Mad1"/>
</dbReference>
<dbReference type="GO" id="GO:0072686">
    <property type="term" value="C:mitotic spindle"/>
    <property type="evidence" value="ECO:0007669"/>
    <property type="project" value="TreeGrafter"/>
</dbReference>
<evidence type="ECO:0000256" key="5">
    <source>
        <dbReference type="ARBA" id="ARBA00022776"/>
    </source>
</evidence>
<dbReference type="KEGG" id="cci:CC1G_02614"/>
<reference evidence="10 11" key="1">
    <citation type="journal article" date="2010" name="Proc. Natl. Acad. Sci. U.S.A.">
        <title>Insights into evolution of multicellular fungi from the assembled chromosomes of the mushroom Coprinopsis cinerea (Coprinus cinereus).</title>
        <authorList>
            <person name="Stajich J.E."/>
            <person name="Wilke S.K."/>
            <person name="Ahren D."/>
            <person name="Au C.H."/>
            <person name="Birren B.W."/>
            <person name="Borodovsky M."/>
            <person name="Burns C."/>
            <person name="Canback B."/>
            <person name="Casselton L.A."/>
            <person name="Cheng C.K."/>
            <person name="Deng J."/>
            <person name="Dietrich F.S."/>
            <person name="Fargo D.C."/>
            <person name="Farman M.L."/>
            <person name="Gathman A.C."/>
            <person name="Goldberg J."/>
            <person name="Guigo R."/>
            <person name="Hoegger P.J."/>
            <person name="Hooker J.B."/>
            <person name="Huggins A."/>
            <person name="James T.Y."/>
            <person name="Kamada T."/>
            <person name="Kilaru S."/>
            <person name="Kodira C."/>
            <person name="Kues U."/>
            <person name="Kupfer D."/>
            <person name="Kwan H.S."/>
            <person name="Lomsadze A."/>
            <person name="Li W."/>
            <person name="Lilly W.W."/>
            <person name="Ma L.J."/>
            <person name="Mackey A.J."/>
            <person name="Manning G."/>
            <person name="Martin F."/>
            <person name="Muraguchi H."/>
            <person name="Natvig D.O."/>
            <person name="Palmerini H."/>
            <person name="Ramesh M.A."/>
            <person name="Rehmeyer C.J."/>
            <person name="Roe B.A."/>
            <person name="Shenoy N."/>
            <person name="Stanke M."/>
            <person name="Ter-Hovhannisyan V."/>
            <person name="Tunlid A."/>
            <person name="Velagapudi R."/>
            <person name="Vision T.J."/>
            <person name="Zeng Q."/>
            <person name="Zolan M.E."/>
            <person name="Pukkila P.J."/>
        </authorList>
    </citation>
    <scope>NUCLEOTIDE SEQUENCE [LARGE SCALE GENOMIC DNA]</scope>
    <source>
        <strain evidence="11">Okayama-7 / 130 / ATCC MYA-4618 / FGSC 9003</strain>
    </source>
</reference>
<evidence type="ECO:0000256" key="8">
    <source>
        <dbReference type="SAM" id="Coils"/>
    </source>
</evidence>
<dbReference type="GO" id="GO:0051315">
    <property type="term" value="P:attachment of mitotic spindle microtubules to kinetochore"/>
    <property type="evidence" value="ECO:0007669"/>
    <property type="project" value="TreeGrafter"/>
</dbReference>
<comment type="subcellular location">
    <subcellularLocation>
        <location evidence="1">Nucleus</location>
    </subcellularLocation>
</comment>
<evidence type="ECO:0000313" key="10">
    <source>
        <dbReference type="EMBL" id="EAU81598.1"/>
    </source>
</evidence>
<feature type="coiled-coil region" evidence="8">
    <location>
        <begin position="233"/>
        <end position="301"/>
    </location>
</feature>
<dbReference type="VEuPathDB" id="FungiDB:CC1G_02614"/>
<dbReference type="RefSeq" id="XP_001840151.1">
    <property type="nucleotide sequence ID" value="XM_001840099.1"/>
</dbReference>
<dbReference type="GO" id="GO:0005635">
    <property type="term" value="C:nuclear envelope"/>
    <property type="evidence" value="ECO:0007669"/>
    <property type="project" value="TreeGrafter"/>
</dbReference>
<evidence type="ECO:0000313" key="11">
    <source>
        <dbReference type="Proteomes" id="UP000001861"/>
    </source>
</evidence>
<name>A8PBC7_COPC7</name>
<keyword evidence="11" id="KW-1185">Reference proteome</keyword>
<evidence type="ECO:0000256" key="2">
    <source>
        <dbReference type="ARBA" id="ARBA00008029"/>
    </source>
</evidence>
<dbReference type="EMBL" id="AACS02000004">
    <property type="protein sequence ID" value="EAU81598.1"/>
    <property type="molecule type" value="Genomic_DNA"/>
</dbReference>
<dbReference type="Pfam" id="PF05557">
    <property type="entry name" value="MAD"/>
    <property type="match status" value="1"/>
</dbReference>
<comment type="caution">
    <text evidence="10">The sequence shown here is derived from an EMBL/GenBank/DDBJ whole genome shotgun (WGS) entry which is preliminary data.</text>
</comment>
<sequence>MSGENFKTPLSKLRFDPKSARSTAAKRDSLAAELERDPQLSTAKRQQRTQVFNSTISHANLERQLLAAQTANAELEAKLREKELLIERLERDRRWFADREKEEREEKEREREAHDEAQRKADSDIRNLRTSLTTLREEYADLQDTHSALGRSTSQTIASQKAQITTLNHRVDLLQDELSQAQQMADERDRRLADLQARYDDLDAQQDTLVHSGAEQESMVIIREELQRQASYLRTLESTNAKLSSELTYLRERNTNIEVLREEKRGLELKLTVLDELREKVVRLEAEVEAARREREEWASKESGESKAASAAVSQNLTELRLAHARLMEEHGATVASLRQREVEAAHLEKQEAVSQQKIQSLEEQLNSIKQDLARKDSAKLLAEREVQYLQALLASFKAEEEFLENPPSVDEAKAQKMEELESLLEEYKAINVQLSNDVEELQAAQASSSLVSNEELEKMEKEKAALRQTIEEHEAEIKEHLEKIDKLEQELFDLSGEIAGGRHVPPKTRVLCMKENPDQEWVDLRQATMDRIRAENDALIQRLKELEAGRAVAADSSQEEALPKESYDQLKAEKLALEELVEQKEKRLLRLREVFIAKSAEFKDAIAAILGLKFAFYPNGQVRVTSMYDVNAAFIFQPVKGEDSMKMQLVAQGEGGLEDLPNMVQYWIEGEQCTAGFLASVTLECYDIWKRNNGGQGGPPPMS</sequence>
<feature type="compositionally biased region" description="Basic and acidic residues" evidence="9">
    <location>
        <begin position="13"/>
        <end position="38"/>
    </location>
</feature>
<accession>A8PBC7</accession>
<dbReference type="FunCoup" id="A8PBC7">
    <property type="interactions" value="461"/>
</dbReference>
<dbReference type="PANTHER" id="PTHR23168:SF0">
    <property type="entry name" value="MITOTIC SPINDLE ASSEMBLY CHECKPOINT PROTEIN MAD1"/>
    <property type="match status" value="1"/>
</dbReference>
<feature type="coiled-coil region" evidence="8">
    <location>
        <begin position="414"/>
        <end position="498"/>
    </location>
</feature>
<feature type="region of interest" description="Disordered" evidence="9">
    <location>
        <begin position="99"/>
        <end position="123"/>
    </location>
</feature>
<dbReference type="GeneID" id="6016783"/>